<accession>A0AAD4BEV6</accession>
<evidence type="ECO:0000313" key="1">
    <source>
        <dbReference type="EMBL" id="KAF8423455.1"/>
    </source>
</evidence>
<keyword evidence="2" id="KW-1185">Reference proteome</keyword>
<proteinExistence type="predicted"/>
<dbReference type="AlphaFoldDB" id="A0AAD4BEV6"/>
<sequence>ASNRPLAQLKWEAEVVEYVTSLWNATRCRSQKATKTKTLGFDVPILGPRFVPPTYLHSRLRPGPTNIQPDVQYLKPINIIHPLYYPELAKCPQCSSCDDVSWEGWTTTGSRELHGVSHEETALGLQLRCNTASSEPNLQLNNKGEGDTKDGGYCFALTSHVFWKGWNHWEIPGRSMISLSSVPLNKCGRGDTYLLQALCADSRVVQPRR</sequence>
<reference evidence="1" key="2">
    <citation type="journal article" date="2020" name="Nat. Commun.">
        <title>Large-scale genome sequencing of mycorrhizal fungi provides insights into the early evolution of symbiotic traits.</title>
        <authorList>
            <person name="Miyauchi S."/>
            <person name="Kiss E."/>
            <person name="Kuo A."/>
            <person name="Drula E."/>
            <person name="Kohler A."/>
            <person name="Sanchez-Garcia M."/>
            <person name="Morin E."/>
            <person name="Andreopoulos B."/>
            <person name="Barry K.W."/>
            <person name="Bonito G."/>
            <person name="Buee M."/>
            <person name="Carver A."/>
            <person name="Chen C."/>
            <person name="Cichocki N."/>
            <person name="Clum A."/>
            <person name="Culley D."/>
            <person name="Crous P.W."/>
            <person name="Fauchery L."/>
            <person name="Girlanda M."/>
            <person name="Hayes R.D."/>
            <person name="Keri Z."/>
            <person name="LaButti K."/>
            <person name="Lipzen A."/>
            <person name="Lombard V."/>
            <person name="Magnuson J."/>
            <person name="Maillard F."/>
            <person name="Murat C."/>
            <person name="Nolan M."/>
            <person name="Ohm R.A."/>
            <person name="Pangilinan J."/>
            <person name="Pereira M.F."/>
            <person name="Perotto S."/>
            <person name="Peter M."/>
            <person name="Pfister S."/>
            <person name="Riley R."/>
            <person name="Sitrit Y."/>
            <person name="Stielow J.B."/>
            <person name="Szollosi G."/>
            <person name="Zifcakova L."/>
            <person name="Stursova M."/>
            <person name="Spatafora J.W."/>
            <person name="Tedersoo L."/>
            <person name="Vaario L.M."/>
            <person name="Yamada A."/>
            <person name="Yan M."/>
            <person name="Wang P."/>
            <person name="Xu J."/>
            <person name="Bruns T."/>
            <person name="Baldrian P."/>
            <person name="Vilgalys R."/>
            <person name="Dunand C."/>
            <person name="Henrissat B."/>
            <person name="Grigoriev I.V."/>
            <person name="Hibbett D."/>
            <person name="Nagy L.G."/>
            <person name="Martin F.M."/>
        </authorList>
    </citation>
    <scope>NUCLEOTIDE SEQUENCE</scope>
    <source>
        <strain evidence="1">BED1</strain>
    </source>
</reference>
<organism evidence="1 2">
    <name type="scientific">Boletus edulis BED1</name>
    <dbReference type="NCBI Taxonomy" id="1328754"/>
    <lineage>
        <taxon>Eukaryota</taxon>
        <taxon>Fungi</taxon>
        <taxon>Dikarya</taxon>
        <taxon>Basidiomycota</taxon>
        <taxon>Agaricomycotina</taxon>
        <taxon>Agaricomycetes</taxon>
        <taxon>Agaricomycetidae</taxon>
        <taxon>Boletales</taxon>
        <taxon>Boletineae</taxon>
        <taxon>Boletaceae</taxon>
        <taxon>Boletoideae</taxon>
        <taxon>Boletus</taxon>
    </lineage>
</organism>
<reference evidence="1" key="1">
    <citation type="submission" date="2019-10" db="EMBL/GenBank/DDBJ databases">
        <authorList>
            <consortium name="DOE Joint Genome Institute"/>
            <person name="Kuo A."/>
            <person name="Miyauchi S."/>
            <person name="Kiss E."/>
            <person name="Drula E."/>
            <person name="Kohler A."/>
            <person name="Sanchez-Garcia M."/>
            <person name="Andreopoulos B."/>
            <person name="Barry K.W."/>
            <person name="Bonito G."/>
            <person name="Buee M."/>
            <person name="Carver A."/>
            <person name="Chen C."/>
            <person name="Cichocki N."/>
            <person name="Clum A."/>
            <person name="Culley D."/>
            <person name="Crous P.W."/>
            <person name="Fauchery L."/>
            <person name="Girlanda M."/>
            <person name="Hayes R."/>
            <person name="Keri Z."/>
            <person name="LaButti K."/>
            <person name="Lipzen A."/>
            <person name="Lombard V."/>
            <person name="Magnuson J."/>
            <person name="Maillard F."/>
            <person name="Morin E."/>
            <person name="Murat C."/>
            <person name="Nolan M."/>
            <person name="Ohm R."/>
            <person name="Pangilinan J."/>
            <person name="Pereira M."/>
            <person name="Perotto S."/>
            <person name="Peter M."/>
            <person name="Riley R."/>
            <person name="Sitrit Y."/>
            <person name="Stielow B."/>
            <person name="Szollosi G."/>
            <person name="Zifcakova L."/>
            <person name="Stursova M."/>
            <person name="Spatafora J.W."/>
            <person name="Tedersoo L."/>
            <person name="Vaario L.-M."/>
            <person name="Yamada A."/>
            <person name="Yan M."/>
            <person name="Wang P."/>
            <person name="Xu J."/>
            <person name="Bruns T."/>
            <person name="Baldrian P."/>
            <person name="Vilgalys R."/>
            <person name="Henrissat B."/>
            <person name="Grigoriev I.V."/>
            <person name="Hibbett D."/>
            <person name="Nagy L.G."/>
            <person name="Martin F.M."/>
        </authorList>
    </citation>
    <scope>NUCLEOTIDE SEQUENCE</scope>
    <source>
        <strain evidence="1">BED1</strain>
    </source>
</reference>
<feature type="non-terminal residue" evidence="1">
    <location>
        <position position="1"/>
    </location>
</feature>
<comment type="caution">
    <text evidence="1">The sequence shown here is derived from an EMBL/GenBank/DDBJ whole genome shotgun (WGS) entry which is preliminary data.</text>
</comment>
<name>A0AAD4BEV6_BOLED</name>
<dbReference type="Proteomes" id="UP001194468">
    <property type="component" value="Unassembled WGS sequence"/>
</dbReference>
<evidence type="ECO:0000313" key="2">
    <source>
        <dbReference type="Proteomes" id="UP001194468"/>
    </source>
</evidence>
<dbReference type="EMBL" id="WHUW01000116">
    <property type="protein sequence ID" value="KAF8423455.1"/>
    <property type="molecule type" value="Genomic_DNA"/>
</dbReference>
<gene>
    <name evidence="1" type="ORF">L210DRAFT_3422835</name>
</gene>
<protein>
    <submittedName>
        <fullName evidence="1">Uncharacterized protein</fullName>
    </submittedName>
</protein>